<evidence type="ECO:0000313" key="2">
    <source>
        <dbReference type="EMBL" id="VTZ76255.1"/>
    </source>
</evidence>
<proteinExistence type="predicted"/>
<dbReference type="RefSeq" id="XP_022811748.1">
    <property type="nucleotide sequence ID" value="XM_022955472.1"/>
</dbReference>
<accession>A0A4V0KI38</accession>
<dbReference type="AlphaFoldDB" id="A0A4V0KI38"/>
<evidence type="ECO:0000313" key="3">
    <source>
        <dbReference type="Proteomes" id="UP000072874"/>
    </source>
</evidence>
<dbReference type="VEuPathDB" id="PlasmoDB:PY17X_0703800"/>
<feature type="region of interest" description="Disordered" evidence="1">
    <location>
        <begin position="158"/>
        <end position="222"/>
    </location>
</feature>
<protein>
    <submittedName>
        <fullName evidence="2">Uncharacterized protein</fullName>
    </submittedName>
</protein>
<name>A0A4V0KI38_PLAYE</name>
<feature type="compositionally biased region" description="Basic and acidic residues" evidence="1">
    <location>
        <begin position="181"/>
        <end position="206"/>
    </location>
</feature>
<organism evidence="2 3">
    <name type="scientific">Plasmodium yoelii</name>
    <dbReference type="NCBI Taxonomy" id="5861"/>
    <lineage>
        <taxon>Eukaryota</taxon>
        <taxon>Sar</taxon>
        <taxon>Alveolata</taxon>
        <taxon>Apicomplexa</taxon>
        <taxon>Aconoidasida</taxon>
        <taxon>Haemosporida</taxon>
        <taxon>Plasmodiidae</taxon>
        <taxon>Plasmodium</taxon>
        <taxon>Plasmodium (Vinckeia)</taxon>
    </lineage>
</organism>
<dbReference type="VEuPathDB" id="PlasmoDB:Py17XNL_000704132"/>
<evidence type="ECO:0000256" key="1">
    <source>
        <dbReference type="SAM" id="MobiDB-lite"/>
    </source>
</evidence>
<dbReference type="Proteomes" id="UP000072874">
    <property type="component" value="Chromosome 7"/>
</dbReference>
<reference evidence="2 3" key="1">
    <citation type="journal article" date="2014" name="BMC Biol.">
        <title>A comprehensive evaluation of rodent malaria parasite genomes and gene expression.</title>
        <authorList>
            <person name="Otto T.D."/>
            <person name="Bohme U."/>
            <person name="Jackson A.P."/>
            <person name="Hunt M."/>
            <person name="Franke-Fayard B."/>
            <person name="Hoeijmakers W.A."/>
            <person name="Religa A.A."/>
            <person name="Robertson L."/>
            <person name="Sanders M."/>
            <person name="Ogun S.A."/>
            <person name="Cunningham D."/>
            <person name="Erhart A."/>
            <person name="Billker O."/>
            <person name="Khan S.M."/>
            <person name="Stunnenberg H.G."/>
            <person name="Langhorne J."/>
            <person name="Holder A.A."/>
            <person name="Waters A.P."/>
            <person name="Newbold C.I."/>
            <person name="Pain A."/>
            <person name="Berriman M."/>
            <person name="Janse C.J."/>
        </authorList>
    </citation>
    <scope>NUCLEOTIDE SEQUENCE [LARGE SCALE GENOMIC DNA]</scope>
    <source>
        <strain evidence="2 3">17X</strain>
    </source>
</reference>
<dbReference type="OrthoDB" id="387381at2759"/>
<feature type="compositionally biased region" description="Basic residues" evidence="1">
    <location>
        <begin position="766"/>
        <end position="779"/>
    </location>
</feature>
<feature type="compositionally biased region" description="Basic and acidic residues" evidence="1">
    <location>
        <begin position="780"/>
        <end position="802"/>
    </location>
</feature>
<dbReference type="GeneID" id="3792133"/>
<sequence>MSALWEEVGVENDVVLIVSFYENLIKEMKEAYNNLYDFVLILKDKIDYTESPIELCLSNKNNMISDFEINYAEKEVNNKNVDDTNCSENEVNNKNVDDTNCSENEVNFYNTDKLNNILCKNNMSCFKDEITNPKKICINSQTEFPFCEKKKNDMLNVDDNLNPGYHSEGFENGKKKKKKNNNNDEKKKKNNNEDEKNNNNGEDEKNNNNGEDEDESAKRQPIHYADEIKNIIDMNYKNNKIKETIQNVKLLKNNKNDQVSNLINSYNNLYNLEKEVEEKEESNLGNIKTTYKKKQKKNNICPEYFSDLNFSDNSIDSNKIRIINLVNENKILSKMLNKKKKHYENIIFENIKLGNNSEKNNDYQNFYLFFDKKIQKKNKNKMTNIYNEQVRALNLPDQNKSLEQVESSSCPVDEVKEGEEGKEVKEGDANFCGDYFCADHFCADHFCGYYEEGETDMHICNSKKANLGNGCNNNVYKNILRCKLKNKEKCNECYSFFLRILKECEKIKSIKMNKQNANKKEAHLNCIYNNQSNLDNNTISCNECGQIYSSKDLSYINLHNANKTEMQKSVLLLNSDIYLGANESSETIMVENDNISNISDIFKKYKPHNLSNSNIIYIPEYYYSNINNKTVLNKNVIMKKSGYTINDSNLVSCHCPLQKNNSMSQILTNSHERCASAPPEKCGKCEKFGKIGKFGKCGKCSKCSKCGKSKNGVDSQKNLYKIVSYKNVIRNTLPSNYIDVDVNPFQVPYHSMGSFLSYSNYMGKRKRRKIKNKKLRHIGKRLEKRDKEMKCNESEIQTKNKQNENQISENMFNSDSSDVKGSNMSSEKMSKEKTSSEKTSSEKTSSEKTSSEKTSSEKTSFEKMSKENLLEVEDKINDNVSKNLVDNIINNKIYDLGKSEIKENEKNKINKKSKKKYLKKGEKNKIRKKVYNKQKYYEKNKTILYIEDRDKTYLSEYNDENISVKKKNFENEQYTNNLNNNKYELREKRKIKYILPSINKKLRRDSSRQIFDPFLYNNTWAIKKV</sequence>
<dbReference type="OMA" id="CITHKNI"/>
<feature type="region of interest" description="Disordered" evidence="1">
    <location>
        <begin position="766"/>
        <end position="864"/>
    </location>
</feature>
<dbReference type="VEuPathDB" id="PlasmoDB:PY06192"/>
<dbReference type="KEGG" id="pyo:PY17X_0703800"/>
<dbReference type="VEuPathDB" id="PlasmoDB:PYYM_0703700"/>
<feature type="compositionally biased region" description="Polar residues" evidence="1">
    <location>
        <begin position="803"/>
        <end position="823"/>
    </location>
</feature>
<dbReference type="EMBL" id="LM993661">
    <property type="protein sequence ID" value="VTZ76255.1"/>
    <property type="molecule type" value="Genomic_DNA"/>
</dbReference>
<feature type="compositionally biased region" description="Basic and acidic residues" evidence="1">
    <location>
        <begin position="828"/>
        <end position="864"/>
    </location>
</feature>
<gene>
    <name evidence="2" type="ORF">PY17X_0703800</name>
</gene>